<evidence type="ECO:0000313" key="4">
    <source>
        <dbReference type="EMBL" id="EIY32274.1"/>
    </source>
</evidence>
<dbReference type="InterPro" id="IPR001173">
    <property type="entry name" value="Glyco_trans_2-like"/>
</dbReference>
<gene>
    <name evidence="4" type="ORF">HMPREF1064_02817</name>
</gene>
<feature type="domain" description="Glycosyltransferase 2-like" evidence="3">
    <location>
        <begin position="70"/>
        <end position="186"/>
    </location>
</feature>
<dbReference type="InterPro" id="IPR029044">
    <property type="entry name" value="Nucleotide-diphossugar_trans"/>
</dbReference>
<accession>I9FG33</accession>
<dbReference type="RefSeq" id="WP_007846696.1">
    <property type="nucleotide sequence ID" value="NZ_JH724134.1"/>
</dbReference>
<dbReference type="Gene3D" id="3.90.550.10">
    <property type="entry name" value="Spore Coat Polysaccharide Biosynthesis Protein SpsA, Chain A"/>
    <property type="match status" value="1"/>
</dbReference>
<dbReference type="HOGENOM" id="CLU_025996_25_1_10"/>
<dbReference type="AlphaFoldDB" id="I9FG33"/>
<reference evidence="4 5" key="1">
    <citation type="submission" date="2012-02" db="EMBL/GenBank/DDBJ databases">
        <title>The Genome Sequence of Bacteroides dorei CL02T12C06.</title>
        <authorList>
            <consortium name="The Broad Institute Genome Sequencing Platform"/>
            <person name="Earl A."/>
            <person name="Ward D."/>
            <person name="Feldgarden M."/>
            <person name="Gevers D."/>
            <person name="Zitomersky N.L."/>
            <person name="Coyne M.J."/>
            <person name="Comstock L.E."/>
            <person name="Young S.K."/>
            <person name="Zeng Q."/>
            <person name="Gargeya S."/>
            <person name="Fitzgerald M."/>
            <person name="Haas B."/>
            <person name="Abouelleil A."/>
            <person name="Alvarado L."/>
            <person name="Arachchi H.M."/>
            <person name="Berlin A."/>
            <person name="Chapman S.B."/>
            <person name="Gearin G."/>
            <person name="Goldberg J."/>
            <person name="Griggs A."/>
            <person name="Gujja S."/>
            <person name="Hansen M."/>
            <person name="Heiman D."/>
            <person name="Howarth C."/>
            <person name="Larimer J."/>
            <person name="Lui A."/>
            <person name="MacDonald P.J.P."/>
            <person name="McCowen C."/>
            <person name="Montmayeur A."/>
            <person name="Murphy C."/>
            <person name="Neiman D."/>
            <person name="Pearson M."/>
            <person name="Priest M."/>
            <person name="Roberts A."/>
            <person name="Saif S."/>
            <person name="Shea T."/>
            <person name="Sisk P."/>
            <person name="Stolte C."/>
            <person name="Sykes S."/>
            <person name="Wortman J."/>
            <person name="Nusbaum C."/>
            <person name="Birren B."/>
        </authorList>
    </citation>
    <scope>NUCLEOTIDE SEQUENCE [LARGE SCALE GENOMIC DNA]</scope>
    <source>
        <strain evidence="4 5">CL02T12C06</strain>
    </source>
</reference>
<keyword evidence="1" id="KW-0328">Glycosyltransferase</keyword>
<evidence type="ECO:0000256" key="1">
    <source>
        <dbReference type="ARBA" id="ARBA00022676"/>
    </source>
</evidence>
<evidence type="ECO:0000313" key="5">
    <source>
        <dbReference type="Proteomes" id="UP000005974"/>
    </source>
</evidence>
<evidence type="ECO:0000259" key="3">
    <source>
        <dbReference type="Pfam" id="PF00535"/>
    </source>
</evidence>
<protein>
    <recommendedName>
        <fullName evidence="3">Glycosyltransferase 2-like domain-containing protein</fullName>
    </recommendedName>
</protein>
<dbReference type="PATRIC" id="fig|997876.3.peg.2897"/>
<dbReference type="SUPFAM" id="SSF53448">
    <property type="entry name" value="Nucleotide-diphospho-sugar transferases"/>
    <property type="match status" value="1"/>
</dbReference>
<proteinExistence type="predicted"/>
<keyword evidence="5" id="KW-1185">Reference proteome</keyword>
<dbReference type="EMBL" id="AGXJ01000051">
    <property type="protein sequence ID" value="EIY32274.1"/>
    <property type="molecule type" value="Genomic_DNA"/>
</dbReference>
<sequence length="367" mass="42580">MNIKEIAADPLVLIKRIARYLHTAKRQFEVEHMCIEDGFNALDFLETTLPDKGTSCICHNHIFPYYDLQVIIPVYNVEKYVEQAIDSVLNQVTRYRFLTTIINDGSTDTSRKKLEKYVNLAHVEIIDQKNRGLSGARNTGLQNIRGKYLTFVDSDDFLPPNAIEKLMSKAFELNADIVEGSYAYFYKTTILEICRNRDAQNLKSLRGFPWGKVIRSSLFSNLKFPENYWFEDTLYAFILFKQTSNMASISDVVYHWRKNYTGITSSCIGKTKAIDTLYVTRKLLKDCELLGIDKQSTYETFLNQLRSNYQRTLLLPDKRIVYAIFLETVRLRKTYFNGLKTDNVSNKTIEAALEHNDFKLYAKTLKS</sequence>
<dbReference type="GO" id="GO:0016758">
    <property type="term" value="F:hexosyltransferase activity"/>
    <property type="evidence" value="ECO:0007669"/>
    <property type="project" value="UniProtKB-ARBA"/>
</dbReference>
<dbReference type="PANTHER" id="PTHR22916">
    <property type="entry name" value="GLYCOSYLTRANSFERASE"/>
    <property type="match status" value="1"/>
</dbReference>
<keyword evidence="2" id="KW-0808">Transferase</keyword>
<dbReference type="Pfam" id="PF00535">
    <property type="entry name" value="Glycos_transf_2"/>
    <property type="match status" value="1"/>
</dbReference>
<organism evidence="4 5">
    <name type="scientific">Phocaeicola dorei CL02T12C06</name>
    <dbReference type="NCBI Taxonomy" id="997876"/>
    <lineage>
        <taxon>Bacteria</taxon>
        <taxon>Pseudomonadati</taxon>
        <taxon>Bacteroidota</taxon>
        <taxon>Bacteroidia</taxon>
        <taxon>Bacteroidales</taxon>
        <taxon>Bacteroidaceae</taxon>
        <taxon>Phocaeicola</taxon>
    </lineage>
</organism>
<dbReference type="CDD" id="cd00761">
    <property type="entry name" value="Glyco_tranf_GTA_type"/>
    <property type="match status" value="1"/>
</dbReference>
<dbReference type="Proteomes" id="UP000005974">
    <property type="component" value="Unassembled WGS sequence"/>
</dbReference>
<dbReference type="OrthoDB" id="1114838at2"/>
<name>I9FG33_9BACT</name>
<evidence type="ECO:0000256" key="2">
    <source>
        <dbReference type="ARBA" id="ARBA00022679"/>
    </source>
</evidence>
<comment type="caution">
    <text evidence="4">The sequence shown here is derived from an EMBL/GenBank/DDBJ whole genome shotgun (WGS) entry which is preliminary data.</text>
</comment>
<dbReference type="PANTHER" id="PTHR22916:SF51">
    <property type="entry name" value="GLYCOSYLTRANSFERASE EPSH-RELATED"/>
    <property type="match status" value="1"/>
</dbReference>